<dbReference type="Proteomes" id="UP000006882">
    <property type="component" value="Chromosome G4"/>
</dbReference>
<dbReference type="STRING" id="3760.A0A251PR14"/>
<dbReference type="InterPro" id="IPR050715">
    <property type="entry name" value="LRR-SigEffector_domain"/>
</dbReference>
<dbReference type="InterPro" id="IPR032675">
    <property type="entry name" value="LRR_dom_sf"/>
</dbReference>
<feature type="domain" description="Disease resistance R13L4/SHOC-2-like LRR" evidence="4">
    <location>
        <begin position="190"/>
        <end position="280"/>
    </location>
</feature>
<keyword evidence="6" id="KW-1185">Reference proteome</keyword>
<keyword evidence="1" id="KW-0433">Leucine-rich repeat</keyword>
<keyword evidence="2" id="KW-0677">Repeat</keyword>
<evidence type="ECO:0000259" key="4">
    <source>
        <dbReference type="Pfam" id="PF23598"/>
    </source>
</evidence>
<evidence type="ECO:0000256" key="2">
    <source>
        <dbReference type="ARBA" id="ARBA00022737"/>
    </source>
</evidence>
<sequence length="633" mass="70924">MRGLKLLKICNANFSECPEYFSRQLRLLEWHEYPSESLPPSFRPSSLVELRLPNSRIKQLWHEMRVPMMEKLTLIDLSNCKCLTKTPDFSKVPNLMGLTLEGCEKLSELHPTIWDLQHLVSLNSKGCECLESLPHSICLESLQNFVLSGCSRLERFPEIVGNMGHLSELHLDGTGVRELPLSIKHLTGLIVLNLRECKNLLSVPSIICSLVSLKYLFLSGCSLIDQLPENIGSLELLKELDACQTAIRRLPLSILLLKNLQRLCLLGCTGLQLPHSFSGLSSSVYLNLSGCGLGEGAIPDDIGICLSSFRSLGLSENNFESIPESISQLSELRELTLFKCCNLRLLPKPLPPSLKHLDAHGCPSQTNYPKTLNIWTSDDGIYFIDCRESEGDLIDRQQDFEIRVPYTRIPDWCNPEDSIWMGVVLFVFFEILEQSSEMEETFCHFHASDGRLQNRVVIGNFENFIVGSHAVCCYNPARKFAGNLKNANQGVLRASVSTNRPSLKVKGCGIRLISHQDAAKFAQDLSQTANQHLDLNFGPHCKHMLDEVMKLESSGDVTILDYRLWEPPSTSTVHRGSSSISTTASTDSSIPPVQLLLSKLYEVTPSVSISIYACVRIMYRGQKSKFMFKAVDF</sequence>
<dbReference type="EMBL" id="CM007654">
    <property type="protein sequence ID" value="ONI13510.1"/>
    <property type="molecule type" value="Genomic_DNA"/>
</dbReference>
<dbReference type="InterPro" id="IPR055414">
    <property type="entry name" value="LRR_R13L4/SHOC2-like"/>
</dbReference>
<dbReference type="Gene3D" id="3.80.10.10">
    <property type="entry name" value="Ribonuclease Inhibitor"/>
    <property type="match status" value="2"/>
</dbReference>
<feature type="compositionally biased region" description="Low complexity" evidence="3">
    <location>
        <begin position="577"/>
        <end position="588"/>
    </location>
</feature>
<reference evidence="5 6" key="1">
    <citation type="journal article" date="2013" name="Nat. Genet.">
        <title>The high-quality draft genome of peach (Prunus persica) identifies unique patterns of genetic diversity, domestication and genome evolution.</title>
        <authorList>
            <consortium name="International Peach Genome Initiative"/>
            <person name="Verde I."/>
            <person name="Abbott A.G."/>
            <person name="Scalabrin S."/>
            <person name="Jung S."/>
            <person name="Shu S."/>
            <person name="Marroni F."/>
            <person name="Zhebentyayeva T."/>
            <person name="Dettori M.T."/>
            <person name="Grimwood J."/>
            <person name="Cattonaro F."/>
            <person name="Zuccolo A."/>
            <person name="Rossini L."/>
            <person name="Jenkins J."/>
            <person name="Vendramin E."/>
            <person name="Meisel L.A."/>
            <person name="Decroocq V."/>
            <person name="Sosinski B."/>
            <person name="Prochnik S."/>
            <person name="Mitros T."/>
            <person name="Policriti A."/>
            <person name="Cipriani G."/>
            <person name="Dondini L."/>
            <person name="Ficklin S."/>
            <person name="Goodstein D.M."/>
            <person name="Xuan P."/>
            <person name="Del Fabbro C."/>
            <person name="Aramini V."/>
            <person name="Copetti D."/>
            <person name="Gonzalez S."/>
            <person name="Horner D.S."/>
            <person name="Falchi R."/>
            <person name="Lucas S."/>
            <person name="Mica E."/>
            <person name="Maldonado J."/>
            <person name="Lazzari B."/>
            <person name="Bielenberg D."/>
            <person name="Pirona R."/>
            <person name="Miculan M."/>
            <person name="Barakat A."/>
            <person name="Testolin R."/>
            <person name="Stella A."/>
            <person name="Tartarini S."/>
            <person name="Tonutti P."/>
            <person name="Arus P."/>
            <person name="Orellana A."/>
            <person name="Wells C."/>
            <person name="Main D."/>
            <person name="Vizzotto G."/>
            <person name="Silva H."/>
            <person name="Salamini F."/>
            <person name="Schmutz J."/>
            <person name="Morgante M."/>
            <person name="Rokhsar D.S."/>
        </authorList>
    </citation>
    <scope>NUCLEOTIDE SEQUENCE [LARGE SCALE GENOMIC DNA]</scope>
    <source>
        <strain evidence="6">cv. Nemared</strain>
    </source>
</reference>
<accession>A0A251PR14</accession>
<evidence type="ECO:0000256" key="1">
    <source>
        <dbReference type="ARBA" id="ARBA00022614"/>
    </source>
</evidence>
<dbReference type="SUPFAM" id="SSF52058">
    <property type="entry name" value="L domain-like"/>
    <property type="match status" value="1"/>
</dbReference>
<dbReference type="Pfam" id="PF23598">
    <property type="entry name" value="LRR_14"/>
    <property type="match status" value="1"/>
</dbReference>
<dbReference type="AlphaFoldDB" id="A0A251PR14"/>
<evidence type="ECO:0000313" key="6">
    <source>
        <dbReference type="Proteomes" id="UP000006882"/>
    </source>
</evidence>
<dbReference type="eggNOG" id="ENOG502R41B">
    <property type="taxonomic scope" value="Eukaryota"/>
</dbReference>
<evidence type="ECO:0000313" key="5">
    <source>
        <dbReference type="EMBL" id="ONI13510.1"/>
    </source>
</evidence>
<dbReference type="PANTHER" id="PTHR45752">
    <property type="entry name" value="LEUCINE-RICH REPEAT-CONTAINING"/>
    <property type="match status" value="1"/>
</dbReference>
<gene>
    <name evidence="5" type="ORF">PRUPE_4G226900</name>
</gene>
<evidence type="ECO:0000256" key="3">
    <source>
        <dbReference type="SAM" id="MobiDB-lite"/>
    </source>
</evidence>
<dbReference type="InterPro" id="IPR003591">
    <property type="entry name" value="Leu-rich_rpt_typical-subtyp"/>
</dbReference>
<feature type="region of interest" description="Disordered" evidence="3">
    <location>
        <begin position="569"/>
        <end position="588"/>
    </location>
</feature>
<name>A0A251PR14_PRUPE</name>
<dbReference type="SMART" id="SM00369">
    <property type="entry name" value="LRR_TYP"/>
    <property type="match status" value="3"/>
</dbReference>
<dbReference type="Gramene" id="ONI13510">
    <property type="protein sequence ID" value="ONI13510"/>
    <property type="gene ID" value="PRUPE_4G226900"/>
</dbReference>
<proteinExistence type="predicted"/>
<dbReference type="PANTHER" id="PTHR45752:SF168">
    <property type="entry name" value="DISEASE RESISTANCE PROTEIN RGA1"/>
    <property type="match status" value="1"/>
</dbReference>
<organism evidence="5 6">
    <name type="scientific">Prunus persica</name>
    <name type="common">Peach</name>
    <name type="synonym">Amygdalus persica</name>
    <dbReference type="NCBI Taxonomy" id="3760"/>
    <lineage>
        <taxon>Eukaryota</taxon>
        <taxon>Viridiplantae</taxon>
        <taxon>Streptophyta</taxon>
        <taxon>Embryophyta</taxon>
        <taxon>Tracheophyta</taxon>
        <taxon>Spermatophyta</taxon>
        <taxon>Magnoliopsida</taxon>
        <taxon>eudicotyledons</taxon>
        <taxon>Gunneridae</taxon>
        <taxon>Pentapetalae</taxon>
        <taxon>rosids</taxon>
        <taxon>fabids</taxon>
        <taxon>Rosales</taxon>
        <taxon>Rosaceae</taxon>
        <taxon>Amygdaloideae</taxon>
        <taxon>Amygdaleae</taxon>
        <taxon>Prunus</taxon>
    </lineage>
</organism>
<protein>
    <recommendedName>
        <fullName evidence="4">Disease resistance R13L4/SHOC-2-like LRR domain-containing protein</fullName>
    </recommendedName>
</protein>